<name>A0A6N7WHL0_9FIRM</name>
<dbReference type="EMBL" id="VUMI01000033">
    <property type="protein sequence ID" value="MSS90203.1"/>
    <property type="molecule type" value="Genomic_DNA"/>
</dbReference>
<organism evidence="3 4">
    <name type="scientific">Eisenbergiella porci</name>
    <dbReference type="NCBI Taxonomy" id="2652274"/>
    <lineage>
        <taxon>Bacteria</taxon>
        <taxon>Bacillati</taxon>
        <taxon>Bacillota</taxon>
        <taxon>Clostridia</taxon>
        <taxon>Lachnospirales</taxon>
        <taxon>Lachnospiraceae</taxon>
        <taxon>Eisenbergiella</taxon>
    </lineage>
</organism>
<dbReference type="SUPFAM" id="SSF53850">
    <property type="entry name" value="Periplasmic binding protein-like II"/>
    <property type="match status" value="1"/>
</dbReference>
<reference evidence="3 4" key="1">
    <citation type="submission" date="2019-08" db="EMBL/GenBank/DDBJ databases">
        <title>In-depth cultivation of the pig gut microbiome towards novel bacterial diversity and tailored functional studies.</title>
        <authorList>
            <person name="Wylensek D."/>
            <person name="Hitch T.C.A."/>
            <person name="Clavel T."/>
        </authorList>
    </citation>
    <scope>NUCLEOTIDE SEQUENCE [LARGE SCALE GENOMIC DNA]</scope>
    <source>
        <strain evidence="3 4">WCA-389-WT-23B</strain>
    </source>
</reference>
<dbReference type="PANTHER" id="PTHR43649:SF33">
    <property type="entry name" value="POLYGALACTURONAN_RHAMNOGALACTURONAN-BINDING PROTEIN YTCQ"/>
    <property type="match status" value="1"/>
</dbReference>
<dbReference type="Gene3D" id="3.40.190.10">
    <property type="entry name" value="Periplasmic binding protein-like II"/>
    <property type="match status" value="2"/>
</dbReference>
<evidence type="ECO:0000313" key="4">
    <source>
        <dbReference type="Proteomes" id="UP000436047"/>
    </source>
</evidence>
<comment type="caution">
    <text evidence="3">The sequence shown here is derived from an EMBL/GenBank/DDBJ whole genome shotgun (WGS) entry which is preliminary data.</text>
</comment>
<feature type="compositionally biased region" description="Polar residues" evidence="2">
    <location>
        <begin position="51"/>
        <end position="64"/>
    </location>
</feature>
<feature type="region of interest" description="Disordered" evidence="2">
    <location>
        <begin position="37"/>
        <end position="65"/>
    </location>
</feature>
<evidence type="ECO:0000256" key="2">
    <source>
        <dbReference type="SAM" id="MobiDB-lite"/>
    </source>
</evidence>
<accession>A0A6N7WHL0</accession>
<evidence type="ECO:0000313" key="3">
    <source>
        <dbReference type="EMBL" id="MSS90203.1"/>
    </source>
</evidence>
<dbReference type="PANTHER" id="PTHR43649">
    <property type="entry name" value="ARABINOSE-BINDING PROTEIN-RELATED"/>
    <property type="match status" value="1"/>
</dbReference>
<dbReference type="PROSITE" id="PS51257">
    <property type="entry name" value="PROKAR_LIPOPROTEIN"/>
    <property type="match status" value="1"/>
</dbReference>
<dbReference type="AlphaFoldDB" id="A0A6N7WHL0"/>
<evidence type="ECO:0000256" key="1">
    <source>
        <dbReference type="ARBA" id="ARBA00022729"/>
    </source>
</evidence>
<protein>
    <submittedName>
        <fullName evidence="3">Extracellular solute-binding protein</fullName>
    </submittedName>
</protein>
<sequence length="566" mass="63774">MVENKLEEVLKMKKRSILALLMTVAMTTGVLTGCGQKAPEVRQETQKQEENMQQSAKTDSTAAEENNEGAPTIVIYNNSGAFSVAGAEAGSDTSVYKEMQDYILDQTGVKVEIIMPPSDGAAATEKLNLLLAGGDQIDAWWGSWNDYAKDGIILPLTDYVKAPEAKDLYDLWEPWGAWSGVTDKDGTIWAIPRMTDTTPYQVFVRNDWLDLAGMDMPKTFDELNAYLYKIKELDPYGNGETIPLIVEKGGSTDVLDRVESVFLGGYVKTGNGKWLDETDNKVKPEWIADGYVDFLKQLNQWYKDGIIHKEGFTMDVDTIKQQIAKGAVGASAIWYSRIMVNEPILRENLKDFDRNKHNYVFGINESGITGPNGNLIQTKALGGTSGMLISSKCKYPEAVMKFVEWSFEWENYTNEMYGLEGKYWKYNPEVKDAEKNKAVLPIEGGPTYARDFLVSLGLPLEIQTTEYDGDGIQTMQNLWLQEHLDDFDATINPGIESGINWDTVALAENIPTLNDLNTFKDEELVKFINGTRTFDTWDKFIEECYQMGLEDYINEYTRQFNELHGN</sequence>
<keyword evidence="1" id="KW-0732">Signal</keyword>
<gene>
    <name evidence="3" type="ORF">FYJ45_18535</name>
</gene>
<proteinExistence type="predicted"/>
<feature type="compositionally biased region" description="Basic and acidic residues" evidence="2">
    <location>
        <begin position="39"/>
        <end position="50"/>
    </location>
</feature>
<dbReference type="InterPro" id="IPR050490">
    <property type="entry name" value="Bact_solute-bd_prot1"/>
</dbReference>
<dbReference type="Proteomes" id="UP000436047">
    <property type="component" value="Unassembled WGS sequence"/>
</dbReference>
<keyword evidence="4" id="KW-1185">Reference proteome</keyword>